<organism evidence="1 2">
    <name type="scientific">Mycobacterium aquaticum</name>
    <dbReference type="NCBI Taxonomy" id="1927124"/>
    <lineage>
        <taxon>Bacteria</taxon>
        <taxon>Bacillati</taxon>
        <taxon>Actinomycetota</taxon>
        <taxon>Actinomycetes</taxon>
        <taxon>Mycobacteriales</taxon>
        <taxon>Mycobacteriaceae</taxon>
        <taxon>Mycobacterium</taxon>
    </lineage>
</organism>
<dbReference type="AlphaFoldDB" id="A0A1X0BAB7"/>
<sequence>MAMTFLSRPNLLLVVQGTFDDAVDRSDFDRWYDEKHLPQISACPGFEWGLRYYAVEHERRFLTIYGLADADALRTPEFTSRRGFDQFTAAVDFRTTLYRAHSISETSA</sequence>
<dbReference type="STRING" id="1927124.BST13_02980"/>
<dbReference type="Proteomes" id="UP000192448">
    <property type="component" value="Unassembled WGS sequence"/>
</dbReference>
<proteinExistence type="predicted"/>
<evidence type="ECO:0008006" key="3">
    <source>
        <dbReference type="Google" id="ProtNLM"/>
    </source>
</evidence>
<accession>A0A1X0BAB7</accession>
<dbReference type="InterPro" id="IPR011008">
    <property type="entry name" value="Dimeric_a/b-barrel"/>
</dbReference>
<dbReference type="RefSeq" id="WP_083160453.1">
    <property type="nucleotide sequence ID" value="NZ_MVHF01000002.1"/>
</dbReference>
<evidence type="ECO:0000313" key="1">
    <source>
        <dbReference type="EMBL" id="ORA39243.1"/>
    </source>
</evidence>
<gene>
    <name evidence="1" type="ORF">BST13_02980</name>
</gene>
<reference evidence="1 2" key="1">
    <citation type="submission" date="2017-02" db="EMBL/GenBank/DDBJ databases">
        <title>The new phylogeny of genus Mycobacterium.</title>
        <authorList>
            <person name="Tortoli E."/>
            <person name="Trovato A."/>
            <person name="Cirillo D.M."/>
        </authorList>
    </citation>
    <scope>NUCLEOTIDE SEQUENCE [LARGE SCALE GENOMIC DNA]</scope>
    <source>
        <strain evidence="1 2">RW6</strain>
    </source>
</reference>
<dbReference type="SUPFAM" id="SSF54909">
    <property type="entry name" value="Dimeric alpha+beta barrel"/>
    <property type="match status" value="1"/>
</dbReference>
<comment type="caution">
    <text evidence="1">The sequence shown here is derived from an EMBL/GenBank/DDBJ whole genome shotgun (WGS) entry which is preliminary data.</text>
</comment>
<dbReference type="EMBL" id="MVHF01000002">
    <property type="protein sequence ID" value="ORA39243.1"/>
    <property type="molecule type" value="Genomic_DNA"/>
</dbReference>
<evidence type="ECO:0000313" key="2">
    <source>
        <dbReference type="Proteomes" id="UP000192448"/>
    </source>
</evidence>
<keyword evidence="2" id="KW-1185">Reference proteome</keyword>
<protein>
    <recommendedName>
        <fullName evidence="3">EthD domain-containing protein</fullName>
    </recommendedName>
</protein>
<dbReference type="OrthoDB" id="3481501at2"/>
<name>A0A1X0BAB7_9MYCO</name>